<feature type="domain" description="DNA-directed DNA polymerase family B mitochondria/virus" evidence="9">
    <location>
        <begin position="15"/>
        <end position="267"/>
    </location>
</feature>
<evidence type="ECO:0000256" key="4">
    <source>
        <dbReference type="ARBA" id="ARBA00022695"/>
    </source>
</evidence>
<dbReference type="PANTHER" id="PTHR31511">
    <property type="entry name" value="PROTEIN CBG23764"/>
    <property type="match status" value="1"/>
</dbReference>
<protein>
    <recommendedName>
        <fullName evidence="2">DNA-directed DNA polymerase</fullName>
        <ecNumber evidence="2">2.7.7.7</ecNumber>
    </recommendedName>
</protein>
<dbReference type="InterPro" id="IPR004868">
    <property type="entry name" value="DNA-dir_DNA_pol_B_mt/vir"/>
</dbReference>
<dbReference type="EMBL" id="GALX01001658">
    <property type="protein sequence ID" value="JAB66808.1"/>
    <property type="molecule type" value="Transcribed_RNA"/>
</dbReference>
<dbReference type="InterPro" id="IPR012337">
    <property type="entry name" value="RNaseH-like_sf"/>
</dbReference>
<evidence type="ECO:0000313" key="10">
    <source>
        <dbReference type="EMBL" id="JAB66808.1"/>
    </source>
</evidence>
<dbReference type="PANTHER" id="PTHR31511:SF12">
    <property type="entry name" value="RHO TERMINATION FACTOR N-TERMINAL DOMAIN-CONTAINING PROTEIN"/>
    <property type="match status" value="1"/>
</dbReference>
<dbReference type="GO" id="GO:0003887">
    <property type="term" value="F:DNA-directed DNA polymerase activity"/>
    <property type="evidence" value="ECO:0007669"/>
    <property type="project" value="UniProtKB-KW"/>
</dbReference>
<evidence type="ECO:0000259" key="9">
    <source>
        <dbReference type="Pfam" id="PF03175"/>
    </source>
</evidence>
<proteinExistence type="inferred from homology"/>
<sequence length="433" mass="51212">MKCNLNYQTPNFIPVFLHNGSNYDLHLIIKELALQVKSLDVIPLNKEKYISLSAKIYVNHNTLNDEVNDGNMDEDEEAGRNVKKYISLRFLDSYRFMASKLDTLAKNLEIHQFIETRKAFPDELFNLARMKGIFPYEFANSYEKLEATRELPSREQFYSSLTETTVEEEEYEHAKRVWNAFNCQNLAEYSDLYLKTDVLLLTDIFEAFRKLCMNLYDLDPCHYFTLPGLSWQAMLKYTKVKLELLTDPDMLHFIRKSIRGGIVQCSHRYAKANNRYMPERDVNDCLNYLSYKSDEDTQFLIYLDANNLYGFALSQHLPHSEFKWLTTEEIEDFDVNIYCSDPNSEVGYILEVDMVYPLELHDLHDEFPFCPENIRPPVEGSHQIKLIPNLLDKNNYVIHYRNLYQALRHGLQIKKIHRILSFQQSDWLKKYID</sequence>
<organism evidence="10">
    <name type="scientific">Anoplophora glabripennis</name>
    <name type="common">Asian longhorn beetle</name>
    <name type="synonym">Anoplophora nobilis</name>
    <dbReference type="NCBI Taxonomy" id="217634"/>
    <lineage>
        <taxon>Eukaryota</taxon>
        <taxon>Metazoa</taxon>
        <taxon>Ecdysozoa</taxon>
        <taxon>Arthropoda</taxon>
        <taxon>Hexapoda</taxon>
        <taxon>Insecta</taxon>
        <taxon>Pterygota</taxon>
        <taxon>Neoptera</taxon>
        <taxon>Endopterygota</taxon>
        <taxon>Coleoptera</taxon>
        <taxon>Polyphaga</taxon>
        <taxon>Cucujiformia</taxon>
        <taxon>Chrysomeloidea</taxon>
        <taxon>Cerambycidae</taxon>
        <taxon>Lamiinae</taxon>
        <taxon>Lamiini</taxon>
        <taxon>Anoplophora</taxon>
    </lineage>
</organism>
<dbReference type="GO" id="GO:0000166">
    <property type="term" value="F:nucleotide binding"/>
    <property type="evidence" value="ECO:0007669"/>
    <property type="project" value="InterPro"/>
</dbReference>
<evidence type="ECO:0000256" key="7">
    <source>
        <dbReference type="ARBA" id="ARBA00023125"/>
    </source>
</evidence>
<accession>V5H1T8</accession>
<keyword evidence="5" id="KW-0235">DNA replication</keyword>
<dbReference type="GO" id="GO:0042575">
    <property type="term" value="C:DNA polymerase complex"/>
    <property type="evidence" value="ECO:0007669"/>
    <property type="project" value="UniProtKB-ARBA"/>
</dbReference>
<keyword evidence="6" id="KW-0239">DNA-directed DNA polymerase</keyword>
<feature type="non-terminal residue" evidence="10">
    <location>
        <position position="433"/>
    </location>
</feature>
<keyword evidence="4" id="KW-0548">Nucleotidyltransferase</keyword>
<keyword evidence="3" id="KW-0808">Transferase</keyword>
<evidence type="ECO:0000256" key="3">
    <source>
        <dbReference type="ARBA" id="ARBA00022679"/>
    </source>
</evidence>
<evidence type="ECO:0000256" key="8">
    <source>
        <dbReference type="ARBA" id="ARBA00049244"/>
    </source>
</evidence>
<dbReference type="EC" id="2.7.7.7" evidence="2"/>
<evidence type="ECO:0000256" key="2">
    <source>
        <dbReference type="ARBA" id="ARBA00012417"/>
    </source>
</evidence>
<dbReference type="GO" id="GO:0003677">
    <property type="term" value="F:DNA binding"/>
    <property type="evidence" value="ECO:0007669"/>
    <property type="project" value="UniProtKB-KW"/>
</dbReference>
<evidence type="ECO:0000256" key="5">
    <source>
        <dbReference type="ARBA" id="ARBA00022705"/>
    </source>
</evidence>
<reference evidence="10" key="1">
    <citation type="submission" date="2013-07" db="EMBL/GenBank/DDBJ databases">
        <title>Midgut Transcriptome Profiling of Anoplphora glabripennis, a Lignocellulose Degrading, Wood-Boring Cerambycid.</title>
        <authorList>
            <person name="Scully E.D."/>
            <person name="Hoover K."/>
            <person name="Carlson J.E."/>
            <person name="Tien M."/>
            <person name="Geib S.M."/>
        </authorList>
    </citation>
    <scope>NUCLEOTIDE SEQUENCE</scope>
</reference>
<name>V5H1T8_ANOGL</name>
<dbReference type="InterPro" id="IPR043502">
    <property type="entry name" value="DNA/RNA_pol_sf"/>
</dbReference>
<dbReference type="GO" id="GO:0006260">
    <property type="term" value="P:DNA replication"/>
    <property type="evidence" value="ECO:0007669"/>
    <property type="project" value="UniProtKB-KW"/>
</dbReference>
<dbReference type="AlphaFoldDB" id="V5H1T8"/>
<dbReference type="SUPFAM" id="SSF53098">
    <property type="entry name" value="Ribonuclease H-like"/>
    <property type="match status" value="1"/>
</dbReference>
<evidence type="ECO:0000256" key="1">
    <source>
        <dbReference type="ARBA" id="ARBA00005755"/>
    </source>
</evidence>
<comment type="similarity">
    <text evidence="1">Belongs to the DNA polymerase type-B family.</text>
</comment>
<evidence type="ECO:0000256" key="6">
    <source>
        <dbReference type="ARBA" id="ARBA00022932"/>
    </source>
</evidence>
<keyword evidence="7" id="KW-0238">DNA-binding</keyword>
<dbReference type="Pfam" id="PF03175">
    <property type="entry name" value="DNA_pol_B_2"/>
    <property type="match status" value="1"/>
</dbReference>
<comment type="catalytic activity">
    <reaction evidence="8">
        <text>DNA(n) + a 2'-deoxyribonucleoside 5'-triphosphate = DNA(n+1) + diphosphate</text>
        <dbReference type="Rhea" id="RHEA:22508"/>
        <dbReference type="Rhea" id="RHEA-COMP:17339"/>
        <dbReference type="Rhea" id="RHEA-COMP:17340"/>
        <dbReference type="ChEBI" id="CHEBI:33019"/>
        <dbReference type="ChEBI" id="CHEBI:61560"/>
        <dbReference type="ChEBI" id="CHEBI:173112"/>
        <dbReference type="EC" id="2.7.7.7"/>
    </reaction>
</comment>
<dbReference type="SUPFAM" id="SSF56672">
    <property type="entry name" value="DNA/RNA polymerases"/>
    <property type="match status" value="1"/>
</dbReference>